<dbReference type="KEGG" id="dfa:DFA_12302"/>
<dbReference type="Proteomes" id="UP000007797">
    <property type="component" value="Unassembled WGS sequence"/>
</dbReference>
<keyword evidence="3" id="KW-1185">Reference proteome</keyword>
<sequence length="879" mass="102874">MERIKYLEYEGYEAHDDVHPYDWRKLANNINIEETYDSIESIDNDISWINNDTRLETVVKRLKEIYPTLKRHSSPAPSVLLIADQFFNEKLNEMFTKYNEYLGRQNLDHVTVTTDPSTEFTKQELNLLFTLFVAAGYGAHSMISTKIEITITQILKYSINGGNYSLAMRIKESPHLDQLDALKCILTFVENIPTLCANRIGEAEDFVISWEGGIVLSTWKRIIHKAIERQRLDLLLKLVVVMDDDGKESNNIDKVFKQVFKNRYLINHIFGHVRGIHRDRMIAYYDFTDADYIEYSMYHQRLNGVKYIYSHMRVYNDIGDTFYRHPIYSTIIKDRATDNNKGRAYSFFNYYRYGSSPSKVCRNPDIDVETFKQLVLLASPKMINPRNTSVMDWTRKSGNTARIQYLIDQGYKEKEKDKDKENQLVDATIVVVEEKDKDKEKELVDQVNKLKIEYKEIISKKYNQQSIDHYIQSRLKEMINHYRNYQNNIKNQNNNNKKEVILDLPLDEIYSWFTKQEIDLISKFLLEFEGLASIHVRPAIKKLLLLDNPIITTCFITLKPFNTKNQEYIVQCCSHLSFDTFKFAMNHLWADKVDIWVNDLLVYFITDSLKNGELVATRNVLLSGRLPINSLLRTILFLRPTYLDGYIRIALEFFSKKENDSTNKKFWAEILKIASWARPDIMDTYFSNDIINQTDISHMIDNSIKGGNYSMALKIKNTSTFDQLEMVVHIRQFVRAISTFCINRVSEAINFVIEWDGGKIILSNWRNLINDVLSRERFDILLKLVEVGIVSKNNSLDIETMVIQKTGFLLECMESLPPNCLNTSNLSTKRWKRLIRRAITVGSIVQVGMVVEKYFELGIDYDEKKKIQKWMILSKGNKT</sequence>
<name>F4QD55_CACFS</name>
<feature type="coiled-coil region" evidence="1">
    <location>
        <begin position="440"/>
        <end position="495"/>
    </location>
</feature>
<accession>F4QD55</accession>
<evidence type="ECO:0000256" key="1">
    <source>
        <dbReference type="SAM" id="Coils"/>
    </source>
</evidence>
<gene>
    <name evidence="2" type="ORF">DFA_12302</name>
</gene>
<dbReference type="RefSeq" id="XP_004353955.1">
    <property type="nucleotide sequence ID" value="XM_004353903.1"/>
</dbReference>
<keyword evidence="1" id="KW-0175">Coiled coil</keyword>
<dbReference type="GeneID" id="14865249"/>
<evidence type="ECO:0000313" key="3">
    <source>
        <dbReference type="Proteomes" id="UP000007797"/>
    </source>
</evidence>
<evidence type="ECO:0000313" key="2">
    <source>
        <dbReference type="EMBL" id="EGG14526.1"/>
    </source>
</evidence>
<organism evidence="2 3">
    <name type="scientific">Cavenderia fasciculata</name>
    <name type="common">Slime mold</name>
    <name type="synonym">Dictyostelium fasciculatum</name>
    <dbReference type="NCBI Taxonomy" id="261658"/>
    <lineage>
        <taxon>Eukaryota</taxon>
        <taxon>Amoebozoa</taxon>
        <taxon>Evosea</taxon>
        <taxon>Eumycetozoa</taxon>
        <taxon>Dictyostelia</taxon>
        <taxon>Acytosteliales</taxon>
        <taxon>Cavenderiaceae</taxon>
        <taxon>Cavenderia</taxon>
    </lineage>
</organism>
<reference evidence="3" key="1">
    <citation type="journal article" date="2011" name="Genome Res.">
        <title>Phylogeny-wide analysis of social amoeba genomes highlights ancient origins for complex intercellular communication.</title>
        <authorList>
            <person name="Heidel A.J."/>
            <person name="Lawal H.M."/>
            <person name="Felder M."/>
            <person name="Schilde C."/>
            <person name="Helps N.R."/>
            <person name="Tunggal B."/>
            <person name="Rivero F."/>
            <person name="John U."/>
            <person name="Schleicher M."/>
            <person name="Eichinger L."/>
            <person name="Platzer M."/>
            <person name="Noegel A.A."/>
            <person name="Schaap P."/>
            <person name="Gloeckner G."/>
        </authorList>
    </citation>
    <scope>NUCLEOTIDE SEQUENCE [LARGE SCALE GENOMIC DNA]</scope>
    <source>
        <strain evidence="3">SH3</strain>
    </source>
</reference>
<proteinExistence type="predicted"/>
<dbReference type="EMBL" id="GL883029">
    <property type="protein sequence ID" value="EGG14526.1"/>
    <property type="molecule type" value="Genomic_DNA"/>
</dbReference>
<protein>
    <submittedName>
        <fullName evidence="2">Uncharacterized protein</fullName>
    </submittedName>
</protein>
<dbReference type="AlphaFoldDB" id="F4QD55"/>